<reference evidence="3 4" key="1">
    <citation type="submission" date="2020-08" db="EMBL/GenBank/DDBJ databases">
        <title>Genomic Encyclopedia of Type Strains, Phase IV (KMG-IV): sequencing the most valuable type-strain genomes for metagenomic binning, comparative biology and taxonomic classification.</title>
        <authorList>
            <person name="Goeker M."/>
        </authorList>
    </citation>
    <scope>NUCLEOTIDE SEQUENCE [LARGE SCALE GENOMIC DNA]</scope>
    <source>
        <strain evidence="3 4">DSM 15895</strain>
    </source>
</reference>
<protein>
    <submittedName>
        <fullName evidence="3">VanZ family protein</fullName>
    </submittedName>
</protein>
<dbReference type="InterPro" id="IPR016747">
    <property type="entry name" value="Phosphotransbutyrylase"/>
</dbReference>
<feature type="transmembrane region" description="Helical" evidence="1">
    <location>
        <begin position="74"/>
        <end position="91"/>
    </location>
</feature>
<evidence type="ECO:0000313" key="4">
    <source>
        <dbReference type="Proteomes" id="UP000525923"/>
    </source>
</evidence>
<evidence type="ECO:0000313" key="3">
    <source>
        <dbReference type="EMBL" id="MBB5179421.1"/>
    </source>
</evidence>
<gene>
    <name evidence="3" type="ORF">HNQ44_000845</name>
</gene>
<keyword evidence="1" id="KW-1133">Transmembrane helix</keyword>
<accession>A0A7W8CPW9</accession>
<dbReference type="Pfam" id="PF04892">
    <property type="entry name" value="VanZ"/>
    <property type="match status" value="1"/>
</dbReference>
<sequence>MKKLLIFLILFAILFISSGQTYEQQTLIPALQRYLPSEPFKGFLSLFQIPYWGTMVSVEERGYYAFIEFMIRKASHVLIFGLIALAVLNMLPKPKVWIAFAVASAIAFVDEYHQSLTGGRTPTVHDVLLDMFGAALFLGIWLLWKNKRCKTAERLNPEMD</sequence>
<dbReference type="NCBIfam" id="NF037970">
    <property type="entry name" value="vanZ_1"/>
    <property type="match status" value="1"/>
</dbReference>
<organism evidence="3 4">
    <name type="scientific">Planococcus koreensis</name>
    <dbReference type="NCBI Taxonomy" id="112331"/>
    <lineage>
        <taxon>Bacteria</taxon>
        <taxon>Bacillati</taxon>
        <taxon>Bacillota</taxon>
        <taxon>Bacilli</taxon>
        <taxon>Bacillales</taxon>
        <taxon>Caryophanaceae</taxon>
        <taxon>Planococcus</taxon>
    </lineage>
</organism>
<dbReference type="OrthoDB" id="291892at2"/>
<dbReference type="Proteomes" id="UP000525923">
    <property type="component" value="Unassembled WGS sequence"/>
</dbReference>
<comment type="caution">
    <text evidence="3">The sequence shown here is derived from an EMBL/GenBank/DDBJ whole genome shotgun (WGS) entry which is preliminary data.</text>
</comment>
<dbReference type="PIRSF" id="PIRSF019083">
    <property type="entry name" value="UCP019083_VanZ"/>
    <property type="match status" value="1"/>
</dbReference>
<name>A0A7W8CPW9_9BACL</name>
<keyword evidence="1" id="KW-0472">Membrane</keyword>
<keyword evidence="4" id="KW-1185">Reference proteome</keyword>
<dbReference type="RefSeq" id="WP_135501598.1">
    <property type="nucleotide sequence ID" value="NZ_JACHHE010000002.1"/>
</dbReference>
<dbReference type="AlphaFoldDB" id="A0A7W8CPW9"/>
<evidence type="ECO:0000256" key="1">
    <source>
        <dbReference type="SAM" id="Phobius"/>
    </source>
</evidence>
<feature type="transmembrane region" description="Helical" evidence="1">
    <location>
        <begin position="96"/>
        <end position="115"/>
    </location>
</feature>
<feature type="domain" description="VanZ-like" evidence="2">
    <location>
        <begin position="5"/>
        <end position="144"/>
    </location>
</feature>
<keyword evidence="1" id="KW-0812">Transmembrane</keyword>
<evidence type="ECO:0000259" key="2">
    <source>
        <dbReference type="Pfam" id="PF04892"/>
    </source>
</evidence>
<dbReference type="InterPro" id="IPR006976">
    <property type="entry name" value="VanZ-like"/>
</dbReference>
<proteinExistence type="predicted"/>
<dbReference type="EMBL" id="JACHHE010000002">
    <property type="protein sequence ID" value="MBB5179421.1"/>
    <property type="molecule type" value="Genomic_DNA"/>
</dbReference>
<feature type="transmembrane region" description="Helical" evidence="1">
    <location>
        <begin position="127"/>
        <end position="144"/>
    </location>
</feature>